<dbReference type="Gene3D" id="3.30.50.10">
    <property type="entry name" value="Erythroid Transcription Factor GATA-1, subunit A"/>
    <property type="match status" value="1"/>
</dbReference>
<evidence type="ECO:0000256" key="2">
    <source>
        <dbReference type="ARBA" id="ARBA00022771"/>
    </source>
</evidence>
<dbReference type="GO" id="GO:0045944">
    <property type="term" value="P:positive regulation of transcription by RNA polymerase II"/>
    <property type="evidence" value="ECO:0007669"/>
    <property type="project" value="TreeGrafter"/>
</dbReference>
<feature type="compositionally biased region" description="Polar residues" evidence="9">
    <location>
        <begin position="1"/>
        <end position="10"/>
    </location>
</feature>
<evidence type="ECO:0000313" key="13">
    <source>
        <dbReference type="Proteomes" id="UP000663828"/>
    </source>
</evidence>
<keyword evidence="13" id="KW-1185">Reference proteome</keyword>
<feature type="domain" description="Nuclear receptor" evidence="10">
    <location>
        <begin position="71"/>
        <end position="147"/>
    </location>
</feature>
<dbReference type="PANTHER" id="PTHR24082:SF283">
    <property type="entry name" value="NUCLEAR HORMONE RECEPTOR HR96"/>
    <property type="match status" value="1"/>
</dbReference>
<dbReference type="GO" id="GO:0000978">
    <property type="term" value="F:RNA polymerase II cis-regulatory region sequence-specific DNA binding"/>
    <property type="evidence" value="ECO:0007669"/>
    <property type="project" value="TreeGrafter"/>
</dbReference>
<feature type="region of interest" description="Disordered" evidence="9">
    <location>
        <begin position="189"/>
        <end position="215"/>
    </location>
</feature>
<evidence type="ECO:0000256" key="7">
    <source>
        <dbReference type="ARBA" id="ARBA00023170"/>
    </source>
</evidence>
<sequence length="615" mass="69197">MMNSSSSDTHPSMIEIDDDDEKSKNSSSNSDQYEDLNAANSQNRAHVSRSSITSSSSASLSNGGTKRQKDISPCYVCGAKAHGYNFDQITCESCKAFFRRNALKAMDKFRCRNNNNCVITSTTRKRCKRCRLTKCFTVGMRKDWILTDEEKRLKRRKIERNRLIKQQAHMTIQQQANRDINHTNFQSNLLSTEQSSSSSSSHPVSSKHGEPCPLSLPMMHMHRPFDQQLYERQQCLLANLANGYQMICQQYPQPNKFAYRNALIAQTTNTESKLLLVKDLTRELTQMTTSRLLYYFSLIPEFQLLTEIEKKSILIKNMLAVFMFHGALTYNADTDTFVDRTTADQPYDAKYILFVYGPRVYKHFIALATKLTSVTYQSPYDKEADERAHTLFLLLMIVLLFSDGFEAGFNIASYEQGQQKAMEHDSHKMTSDSPASSPSSSLASTTSSSSISKLNEKLNRIQQSYVELACRYLHDAFGLKVGRRMFQNLVPLLFDLQKLCSTLANVNLCELVEDDDRSSSSRATTVPSIEPVTSEHSTTQIPTTHFNSTMISETSHLNELQKENRAPPLSPIVHSTSTSTSVRSPLAGNSLSGSPASSSTSSTVLSNTMPTNENY</sequence>
<dbReference type="GO" id="GO:0000122">
    <property type="term" value="P:negative regulation of transcription by RNA polymerase II"/>
    <property type="evidence" value="ECO:0007669"/>
    <property type="project" value="TreeGrafter"/>
</dbReference>
<feature type="compositionally biased region" description="Low complexity" evidence="9">
    <location>
        <begin position="48"/>
        <end position="61"/>
    </location>
</feature>
<dbReference type="PRINTS" id="PR00047">
    <property type="entry name" value="STROIDFINGER"/>
</dbReference>
<organism evidence="11 13">
    <name type="scientific">Adineta ricciae</name>
    <name type="common">Rotifer</name>
    <dbReference type="NCBI Taxonomy" id="249248"/>
    <lineage>
        <taxon>Eukaryota</taxon>
        <taxon>Metazoa</taxon>
        <taxon>Spiralia</taxon>
        <taxon>Gnathifera</taxon>
        <taxon>Rotifera</taxon>
        <taxon>Eurotatoria</taxon>
        <taxon>Bdelloidea</taxon>
        <taxon>Adinetida</taxon>
        <taxon>Adinetidae</taxon>
        <taxon>Adineta</taxon>
    </lineage>
</organism>
<evidence type="ECO:0000313" key="12">
    <source>
        <dbReference type="EMBL" id="CAF0918867.1"/>
    </source>
</evidence>
<feature type="compositionally biased region" description="Basic and acidic residues" evidence="9">
    <location>
        <begin position="421"/>
        <end position="430"/>
    </location>
</feature>
<accession>A0A813Q2Q5</accession>
<dbReference type="PROSITE" id="PS51030">
    <property type="entry name" value="NUCLEAR_REC_DBD_2"/>
    <property type="match status" value="1"/>
</dbReference>
<dbReference type="Pfam" id="PF00105">
    <property type="entry name" value="zf-C4"/>
    <property type="match status" value="1"/>
</dbReference>
<dbReference type="InterPro" id="IPR050234">
    <property type="entry name" value="Nuclear_hormone_rcpt_NR1"/>
</dbReference>
<evidence type="ECO:0000313" key="11">
    <source>
        <dbReference type="EMBL" id="CAF0761111.1"/>
    </source>
</evidence>
<dbReference type="PANTHER" id="PTHR24082">
    <property type="entry name" value="NUCLEAR HORMONE RECEPTOR"/>
    <property type="match status" value="1"/>
</dbReference>
<dbReference type="SMART" id="SM00399">
    <property type="entry name" value="ZnF_C4"/>
    <property type="match status" value="1"/>
</dbReference>
<evidence type="ECO:0000256" key="3">
    <source>
        <dbReference type="ARBA" id="ARBA00022833"/>
    </source>
</evidence>
<comment type="caution">
    <text evidence="11">The sequence shown here is derived from an EMBL/GenBank/DDBJ whole genome shotgun (WGS) entry which is preliminary data.</text>
</comment>
<dbReference type="Proteomes" id="UP000663828">
    <property type="component" value="Unassembled WGS sequence"/>
</dbReference>
<evidence type="ECO:0000256" key="5">
    <source>
        <dbReference type="ARBA" id="ARBA00023125"/>
    </source>
</evidence>
<dbReference type="Gene3D" id="1.10.565.10">
    <property type="entry name" value="Retinoid X Receptor"/>
    <property type="match status" value="1"/>
</dbReference>
<evidence type="ECO:0000256" key="9">
    <source>
        <dbReference type="SAM" id="MobiDB-lite"/>
    </source>
</evidence>
<keyword evidence="7" id="KW-0675">Receptor</keyword>
<protein>
    <recommendedName>
        <fullName evidence="10">Nuclear receptor domain-containing protein</fullName>
    </recommendedName>
</protein>
<evidence type="ECO:0000259" key="10">
    <source>
        <dbReference type="PROSITE" id="PS51030"/>
    </source>
</evidence>
<feature type="region of interest" description="Disordered" evidence="9">
    <location>
        <begin position="567"/>
        <end position="615"/>
    </location>
</feature>
<dbReference type="GO" id="GO:0030154">
    <property type="term" value="P:cell differentiation"/>
    <property type="evidence" value="ECO:0007669"/>
    <property type="project" value="TreeGrafter"/>
</dbReference>
<keyword evidence="8" id="KW-0539">Nucleus</keyword>
<feature type="region of interest" description="Disordered" evidence="9">
    <location>
        <begin position="1"/>
        <end position="69"/>
    </location>
</feature>
<feature type="region of interest" description="Disordered" evidence="9">
    <location>
        <begin position="514"/>
        <end position="545"/>
    </location>
</feature>
<keyword evidence="5" id="KW-0238">DNA-binding</keyword>
<name>A0A813Q2Q5_ADIRI</name>
<dbReference type="OrthoDB" id="10035970at2759"/>
<keyword evidence="6" id="KW-0804">Transcription</keyword>
<evidence type="ECO:0000256" key="8">
    <source>
        <dbReference type="ARBA" id="ARBA00023242"/>
    </source>
</evidence>
<proteinExistence type="predicted"/>
<dbReference type="PROSITE" id="PS00031">
    <property type="entry name" value="NUCLEAR_REC_DBD_1"/>
    <property type="match status" value="1"/>
</dbReference>
<evidence type="ECO:0000256" key="6">
    <source>
        <dbReference type="ARBA" id="ARBA00023163"/>
    </source>
</evidence>
<feature type="compositionally biased region" description="Low complexity" evidence="9">
    <location>
        <begin position="431"/>
        <end position="448"/>
    </location>
</feature>
<dbReference type="InterPro" id="IPR035500">
    <property type="entry name" value="NHR-like_dom_sf"/>
</dbReference>
<evidence type="ECO:0000256" key="1">
    <source>
        <dbReference type="ARBA" id="ARBA00022723"/>
    </source>
</evidence>
<dbReference type="AlphaFoldDB" id="A0A813Q2Q5"/>
<gene>
    <name evidence="12" type="ORF">EDS130_LOCUS10661</name>
    <name evidence="11" type="ORF">XAT740_LOCUS939</name>
</gene>
<dbReference type="InterPro" id="IPR001628">
    <property type="entry name" value="Znf_hrmn_rcpt"/>
</dbReference>
<reference evidence="11" key="1">
    <citation type="submission" date="2021-02" db="EMBL/GenBank/DDBJ databases">
        <authorList>
            <person name="Nowell W R."/>
        </authorList>
    </citation>
    <scope>NUCLEOTIDE SEQUENCE</scope>
</reference>
<dbReference type="Proteomes" id="UP000663852">
    <property type="component" value="Unassembled WGS sequence"/>
</dbReference>
<dbReference type="SUPFAM" id="SSF57716">
    <property type="entry name" value="Glucocorticoid receptor-like (DNA-binding domain)"/>
    <property type="match status" value="1"/>
</dbReference>
<dbReference type="GO" id="GO:0004879">
    <property type="term" value="F:nuclear receptor activity"/>
    <property type="evidence" value="ECO:0007669"/>
    <property type="project" value="TreeGrafter"/>
</dbReference>
<feature type="compositionally biased region" description="Low complexity" evidence="9">
    <location>
        <begin position="189"/>
        <end position="206"/>
    </location>
</feature>
<keyword evidence="1" id="KW-0479">Metal-binding</keyword>
<dbReference type="EMBL" id="CAJNOJ010000037">
    <property type="protein sequence ID" value="CAF0918867.1"/>
    <property type="molecule type" value="Genomic_DNA"/>
</dbReference>
<dbReference type="GO" id="GO:0008270">
    <property type="term" value="F:zinc ion binding"/>
    <property type="evidence" value="ECO:0007669"/>
    <property type="project" value="UniProtKB-KW"/>
</dbReference>
<feature type="region of interest" description="Disordered" evidence="9">
    <location>
        <begin position="420"/>
        <end position="448"/>
    </location>
</feature>
<dbReference type="InterPro" id="IPR013088">
    <property type="entry name" value="Znf_NHR/GATA"/>
</dbReference>
<feature type="compositionally biased region" description="Low complexity" evidence="9">
    <location>
        <begin position="575"/>
        <end position="607"/>
    </location>
</feature>
<keyword evidence="3" id="KW-0862">Zinc</keyword>
<dbReference type="EMBL" id="CAJNOR010000027">
    <property type="protein sequence ID" value="CAF0761111.1"/>
    <property type="molecule type" value="Genomic_DNA"/>
</dbReference>
<keyword evidence="4" id="KW-0805">Transcription regulation</keyword>
<evidence type="ECO:0000256" key="4">
    <source>
        <dbReference type="ARBA" id="ARBA00023015"/>
    </source>
</evidence>
<keyword evidence="2" id="KW-0863">Zinc-finger</keyword>
<feature type="compositionally biased region" description="Polar residues" evidence="9">
    <location>
        <begin position="534"/>
        <end position="545"/>
    </location>
</feature>